<evidence type="ECO:0000256" key="4">
    <source>
        <dbReference type="ARBA" id="ARBA00022801"/>
    </source>
</evidence>
<name>A0A369JWV5_HYPMA</name>
<feature type="domain" description="3'-5' exonuclease" evidence="11">
    <location>
        <begin position="572"/>
        <end position="721"/>
    </location>
</feature>
<dbReference type="InterPro" id="IPR046616">
    <property type="entry name" value="DUF6729"/>
</dbReference>
<evidence type="ECO:0000256" key="5">
    <source>
        <dbReference type="ARBA" id="ARBA00022839"/>
    </source>
</evidence>
<dbReference type="InParanoid" id="A0A369JWV5"/>
<keyword evidence="6" id="KW-0460">Magnesium</keyword>
<dbReference type="InterPro" id="IPR051132">
    <property type="entry name" value="3-5_Exonuclease_domain"/>
</dbReference>
<keyword evidence="3" id="KW-0479">Metal-binding</keyword>
<feature type="region of interest" description="Disordered" evidence="10">
    <location>
        <begin position="1"/>
        <end position="83"/>
    </location>
</feature>
<dbReference type="OrthoDB" id="3267843at2759"/>
<comment type="caution">
    <text evidence="13">The sequence shown here is derived from an EMBL/GenBank/DDBJ whole genome shotgun (WGS) entry which is preliminary data.</text>
</comment>
<evidence type="ECO:0000259" key="12">
    <source>
        <dbReference type="Pfam" id="PF20499"/>
    </source>
</evidence>
<protein>
    <recommendedName>
        <fullName evidence="8">3'-5' exonuclease</fullName>
    </recommendedName>
    <alternativeName>
        <fullName evidence="9">Werner Syndrome-like exonuclease</fullName>
    </alternativeName>
</protein>
<keyword evidence="13" id="KW-0347">Helicase</keyword>
<keyword evidence="13" id="KW-0067">ATP-binding</keyword>
<dbReference type="GO" id="GO:0008408">
    <property type="term" value="F:3'-5' exonuclease activity"/>
    <property type="evidence" value="ECO:0007669"/>
    <property type="project" value="InterPro"/>
</dbReference>
<keyword evidence="2" id="KW-0540">Nuclease</keyword>
<dbReference type="InterPro" id="IPR012337">
    <property type="entry name" value="RNaseH-like_sf"/>
</dbReference>
<dbReference type="GO" id="GO:0005634">
    <property type="term" value="C:nucleus"/>
    <property type="evidence" value="ECO:0007669"/>
    <property type="project" value="UniProtKB-SubCell"/>
</dbReference>
<keyword evidence="4" id="KW-0378">Hydrolase</keyword>
<keyword evidence="5" id="KW-0269">Exonuclease</keyword>
<dbReference type="GO" id="GO:0004386">
    <property type="term" value="F:helicase activity"/>
    <property type="evidence" value="ECO:0007669"/>
    <property type="project" value="UniProtKB-KW"/>
</dbReference>
<dbReference type="EMBL" id="LUEZ02000047">
    <property type="protein sequence ID" value="RDB23206.1"/>
    <property type="molecule type" value="Genomic_DNA"/>
</dbReference>
<evidence type="ECO:0000256" key="9">
    <source>
        <dbReference type="ARBA" id="ARBA00042761"/>
    </source>
</evidence>
<dbReference type="Pfam" id="PF01612">
    <property type="entry name" value="DNA_pol_A_exo1"/>
    <property type="match status" value="1"/>
</dbReference>
<dbReference type="PANTHER" id="PTHR13620">
    <property type="entry name" value="3-5 EXONUCLEASE"/>
    <property type="match status" value="1"/>
</dbReference>
<dbReference type="CDD" id="cd06141">
    <property type="entry name" value="WRN_exo"/>
    <property type="match status" value="1"/>
</dbReference>
<gene>
    <name evidence="13" type="primary">WRN_1</name>
    <name evidence="13" type="ORF">Hypma_009634</name>
</gene>
<proteinExistence type="predicted"/>
<dbReference type="GO" id="GO:0003676">
    <property type="term" value="F:nucleic acid binding"/>
    <property type="evidence" value="ECO:0007669"/>
    <property type="project" value="InterPro"/>
</dbReference>
<evidence type="ECO:0000256" key="10">
    <source>
        <dbReference type="SAM" id="MobiDB-lite"/>
    </source>
</evidence>
<evidence type="ECO:0000313" key="14">
    <source>
        <dbReference type="Proteomes" id="UP000076154"/>
    </source>
</evidence>
<evidence type="ECO:0000256" key="2">
    <source>
        <dbReference type="ARBA" id="ARBA00022722"/>
    </source>
</evidence>
<keyword evidence="13" id="KW-0547">Nucleotide-binding</keyword>
<evidence type="ECO:0000259" key="11">
    <source>
        <dbReference type="Pfam" id="PF01612"/>
    </source>
</evidence>
<comment type="subcellular location">
    <subcellularLocation>
        <location evidence="1">Nucleus</location>
    </subcellularLocation>
</comment>
<reference evidence="13" key="1">
    <citation type="submission" date="2018-04" db="EMBL/GenBank/DDBJ databases">
        <title>Whole genome sequencing of Hypsizygus marmoreus.</title>
        <authorList>
            <person name="Choi I.-G."/>
            <person name="Min B."/>
            <person name="Kim J.-G."/>
            <person name="Kim S."/>
            <person name="Oh Y.-L."/>
            <person name="Kong W.-S."/>
            <person name="Park H."/>
            <person name="Jeong J."/>
            <person name="Song E.-S."/>
        </authorList>
    </citation>
    <scope>NUCLEOTIDE SEQUENCE [LARGE SCALE GENOMIC DNA]</scope>
    <source>
        <strain evidence="13">51987-8</strain>
    </source>
</reference>
<dbReference type="InterPro" id="IPR002562">
    <property type="entry name" value="3'-5'_exonuclease_dom"/>
</dbReference>
<dbReference type="InterPro" id="IPR036397">
    <property type="entry name" value="RNaseH_sf"/>
</dbReference>
<evidence type="ECO:0000256" key="6">
    <source>
        <dbReference type="ARBA" id="ARBA00022842"/>
    </source>
</evidence>
<evidence type="ECO:0000256" key="8">
    <source>
        <dbReference type="ARBA" id="ARBA00040531"/>
    </source>
</evidence>
<dbReference type="GO" id="GO:0006139">
    <property type="term" value="P:nucleobase-containing compound metabolic process"/>
    <property type="evidence" value="ECO:0007669"/>
    <property type="project" value="InterPro"/>
</dbReference>
<feature type="domain" description="DUF6729" evidence="12">
    <location>
        <begin position="176"/>
        <end position="385"/>
    </location>
</feature>
<dbReference type="STRING" id="39966.A0A369JWV5"/>
<organism evidence="13 14">
    <name type="scientific">Hypsizygus marmoreus</name>
    <name type="common">White beech mushroom</name>
    <name type="synonym">Agaricus marmoreus</name>
    <dbReference type="NCBI Taxonomy" id="39966"/>
    <lineage>
        <taxon>Eukaryota</taxon>
        <taxon>Fungi</taxon>
        <taxon>Dikarya</taxon>
        <taxon>Basidiomycota</taxon>
        <taxon>Agaricomycotina</taxon>
        <taxon>Agaricomycetes</taxon>
        <taxon>Agaricomycetidae</taxon>
        <taxon>Agaricales</taxon>
        <taxon>Tricholomatineae</taxon>
        <taxon>Lyophyllaceae</taxon>
        <taxon>Hypsizygus</taxon>
    </lineage>
</organism>
<keyword evidence="7" id="KW-0539">Nucleus</keyword>
<dbReference type="Pfam" id="PF20499">
    <property type="entry name" value="DUF6729"/>
    <property type="match status" value="1"/>
</dbReference>
<evidence type="ECO:0000256" key="1">
    <source>
        <dbReference type="ARBA" id="ARBA00004123"/>
    </source>
</evidence>
<dbReference type="AlphaFoldDB" id="A0A369JWV5"/>
<evidence type="ECO:0000313" key="13">
    <source>
        <dbReference type="EMBL" id="RDB23206.1"/>
    </source>
</evidence>
<accession>A0A369JWV5</accession>
<dbReference type="Gene3D" id="3.30.420.10">
    <property type="entry name" value="Ribonuclease H-like superfamily/Ribonuclease H"/>
    <property type="match status" value="1"/>
</dbReference>
<dbReference type="GO" id="GO:0046872">
    <property type="term" value="F:metal ion binding"/>
    <property type="evidence" value="ECO:0007669"/>
    <property type="project" value="UniProtKB-KW"/>
</dbReference>
<evidence type="ECO:0000256" key="3">
    <source>
        <dbReference type="ARBA" id="ARBA00022723"/>
    </source>
</evidence>
<dbReference type="Proteomes" id="UP000076154">
    <property type="component" value="Unassembled WGS sequence"/>
</dbReference>
<feature type="compositionally biased region" description="Basic residues" evidence="10">
    <location>
        <begin position="1"/>
        <end position="20"/>
    </location>
</feature>
<dbReference type="PANTHER" id="PTHR13620:SF109">
    <property type="entry name" value="3'-5' EXONUCLEASE"/>
    <property type="match status" value="1"/>
</dbReference>
<sequence>MSKSTSKHGGSRVGAGRKSKLSQIQQNLFSSNSVAGTSKTGHASPFFAKRPNTDQMMDSNPAPAEESAEEVMGIGPLEESDPNVLTADEYTRLQSEWNDAQELETNEGRGDAEVEESLLENENDDDLLNAMRQAEQESEEGDKSQGIHDDYLRGVRDKLKAQIASSGQPTCYKNGTFWIHPKDPLFALNATRNSPSGYSPTELYYLPIFVWLPEFLPGRPDYLRCAKCSGHLTRDGWNSNPIARRVRDMHNDYFLITGRLNCNKERRESPGCGASYQGTSPEILAQLRRDVQESFPAYLTARGAVDKSLMAVMRTLFASRFGPEPFASLLGEMRHLHHAHRELMYLSACASSPNQPSPASFSTFEDKARYAGTHPSTQYCKSVFVDWMRAHRVFLDRIMASLPGEILKGDHTFKLLKYMLRLMGEPTHDAMYTVVNEWEDARNQAFTLTKSLSYVSEMYEDIADGLEAHGHAPTSFMYTDNASGELAFHEFTTRSLTNNVVHREIDPHSTLPALAISPDFRVVVYDSSDLIDSACLNILEGIPEDSSWMVIGFDIEYQVETTGQGGPGAQPRARTGQLDVIQIATQDTIYVFKVTQFRTPASVPPCLRAVLMSNQIIKAGRAVRADLQRIAEAWSISELSALLRTSDACSIELGTMAKLKGKVSDASTGLAALSAIVLQKRLSKPDSIQCSQWSISKLTDAQKDYAALDAYASWCIWRKLSSLPSVGLHVTDIVPGQLISFYSGKKLVALGSLISPSTTVHIPSIGSANARSINVTRSRAIILVEKVVVPGFIVLLYHETLETLSAHLDPFHLVVACSSLRTRASNPPVPSEDNIPNARFILEEPGLLQSGQEISELLSEVESDSDSESDMDSSDWDEEGILGFQTLELDPSIIISHEQGVRVFHSSTY</sequence>
<feature type="compositionally biased region" description="Polar residues" evidence="10">
    <location>
        <begin position="21"/>
        <end position="41"/>
    </location>
</feature>
<evidence type="ECO:0000256" key="7">
    <source>
        <dbReference type="ARBA" id="ARBA00023242"/>
    </source>
</evidence>
<keyword evidence="14" id="KW-1185">Reference proteome</keyword>
<dbReference type="SUPFAM" id="SSF53098">
    <property type="entry name" value="Ribonuclease H-like"/>
    <property type="match status" value="1"/>
</dbReference>